<dbReference type="GO" id="GO:0016593">
    <property type="term" value="C:Cdc73/Paf1 complex"/>
    <property type="evidence" value="ECO:0007669"/>
    <property type="project" value="InterPro"/>
</dbReference>
<evidence type="ECO:0000313" key="4">
    <source>
        <dbReference type="EMBL" id="EPZ34218.1"/>
    </source>
</evidence>
<dbReference type="STRING" id="988480.A0A075AVD3"/>
<evidence type="ECO:0000313" key="7">
    <source>
        <dbReference type="Proteomes" id="UP000281549"/>
    </source>
</evidence>
<reference evidence="7" key="2">
    <citation type="journal article" date="2018" name="Nat. Microbiol.">
        <title>Leveraging single-cell genomics to expand the fungal tree of life.</title>
        <authorList>
            <person name="Ahrendt S.R."/>
            <person name="Quandt C.A."/>
            <person name="Ciobanu D."/>
            <person name="Clum A."/>
            <person name="Salamov A."/>
            <person name="Andreopoulos B."/>
            <person name="Cheng J.F."/>
            <person name="Woyke T."/>
            <person name="Pelin A."/>
            <person name="Henrissat B."/>
            <person name="Reynolds N.K."/>
            <person name="Benny G.L."/>
            <person name="Smith M.E."/>
            <person name="James T.Y."/>
            <person name="Grigoriev I.V."/>
        </authorList>
    </citation>
    <scope>NUCLEOTIDE SEQUENCE [LARGE SCALE GENOMIC DNA]</scope>
    <source>
        <strain evidence="7">CSF55</strain>
    </source>
</reference>
<dbReference type="Pfam" id="PF03985">
    <property type="entry name" value="Paf1"/>
    <property type="match status" value="1"/>
</dbReference>
<dbReference type="EMBL" id="KE560971">
    <property type="protein sequence ID" value="EPZ34218.1"/>
    <property type="molecule type" value="Genomic_DNA"/>
</dbReference>
<dbReference type="PANTHER" id="PTHR23188:SF12">
    <property type="entry name" value="RNA POLYMERASE II-ASSOCIATED FACTOR 1 HOMOLOG"/>
    <property type="match status" value="1"/>
</dbReference>
<keyword evidence="3" id="KW-0539">Nucleus</keyword>
<organism evidence="4 6">
    <name type="scientific">Rozella allomycis (strain CSF55)</name>
    <dbReference type="NCBI Taxonomy" id="988480"/>
    <lineage>
        <taxon>Eukaryota</taxon>
        <taxon>Fungi</taxon>
        <taxon>Fungi incertae sedis</taxon>
        <taxon>Cryptomycota</taxon>
        <taxon>Cryptomycota incertae sedis</taxon>
        <taxon>Rozella</taxon>
    </lineage>
</organism>
<dbReference type="Proteomes" id="UP000030755">
    <property type="component" value="Unassembled WGS sequence"/>
</dbReference>
<comment type="similarity">
    <text evidence="2">Belongs to the PAF1 family.</text>
</comment>
<reference evidence="4 6" key="1">
    <citation type="journal article" date="2013" name="Curr. Biol.">
        <title>Shared signatures of parasitism and phylogenomics unite Cryptomycota and microsporidia.</title>
        <authorList>
            <person name="James T.Y."/>
            <person name="Pelin A."/>
            <person name="Bonen L."/>
            <person name="Ahrendt S."/>
            <person name="Sain D."/>
            <person name="Corradi N."/>
            <person name="Stajich J.E."/>
        </authorList>
    </citation>
    <scope>NUCLEOTIDE SEQUENCE [LARGE SCALE GENOMIC DNA]</scope>
    <source>
        <strain evidence="4 6">CSF55</strain>
        <strain evidence="4 6">CSF55</strain>
    </source>
</reference>
<reference evidence="5" key="3">
    <citation type="submission" date="2018-08" db="EMBL/GenBank/DDBJ databases">
        <title>Leveraging single-cell genomics to expand the Fungal Tree of Life.</title>
        <authorList>
            <consortium name="DOE Joint Genome Institute"/>
            <person name="Ahrendt S.R."/>
            <person name="Quandt C.A."/>
            <person name="Ciobanu D."/>
            <person name="Clum A."/>
            <person name="Salamov A."/>
            <person name="Andreopoulos B."/>
            <person name="Cheng J.-F."/>
            <person name="Woyke T."/>
            <person name="Pelin A."/>
            <person name="Henrissat B."/>
            <person name="Reynolds N."/>
            <person name="Benny G.L."/>
            <person name="Smith M.E."/>
            <person name="James T.Y."/>
            <person name="Grigoriev I.V."/>
        </authorList>
    </citation>
    <scope>NUCLEOTIDE SEQUENCE</scope>
    <source>
        <strain evidence="5">CSF55</strain>
    </source>
</reference>
<dbReference type="GO" id="GO:0000993">
    <property type="term" value="F:RNA polymerase II complex binding"/>
    <property type="evidence" value="ECO:0007669"/>
    <property type="project" value="TreeGrafter"/>
</dbReference>
<comment type="subcellular location">
    <subcellularLocation>
        <location evidence="1">Nucleus</location>
    </subcellularLocation>
</comment>
<evidence type="ECO:0000313" key="6">
    <source>
        <dbReference type="Proteomes" id="UP000030755"/>
    </source>
</evidence>
<gene>
    <name evidence="4" type="ORF">O9G_001831</name>
    <name evidence="5" type="ORF">ROZALSC1DRAFT_28007</name>
</gene>
<dbReference type="OrthoDB" id="10260285at2759"/>
<dbReference type="GO" id="GO:0006368">
    <property type="term" value="P:transcription elongation by RNA polymerase II"/>
    <property type="evidence" value="ECO:0007669"/>
    <property type="project" value="InterPro"/>
</dbReference>
<dbReference type="GO" id="GO:0003682">
    <property type="term" value="F:chromatin binding"/>
    <property type="evidence" value="ECO:0007669"/>
    <property type="project" value="TreeGrafter"/>
</dbReference>
<keyword evidence="6" id="KW-1185">Reference proteome</keyword>
<dbReference type="PANTHER" id="PTHR23188">
    <property type="entry name" value="RNA POLYMERASE II-ASSOCIATED FACTOR 1 HOMOLOG"/>
    <property type="match status" value="1"/>
</dbReference>
<evidence type="ECO:0000256" key="1">
    <source>
        <dbReference type="ARBA" id="ARBA00004123"/>
    </source>
</evidence>
<name>A0A075AVD3_ROZAC</name>
<evidence type="ECO:0000313" key="5">
    <source>
        <dbReference type="EMBL" id="RKP20502.1"/>
    </source>
</evidence>
<evidence type="ECO:0000256" key="2">
    <source>
        <dbReference type="ARBA" id="ARBA00007560"/>
    </source>
</evidence>
<dbReference type="HOGENOM" id="CLU_021991_0_0_1"/>
<accession>A0A075AVD3</accession>
<dbReference type="InterPro" id="IPR007133">
    <property type="entry name" value="RNA_pol_II-assoc_Paf1"/>
</dbReference>
<protein>
    <submittedName>
        <fullName evidence="4">RNA polymerase II-associated, Paf1 domain-containing protein</fullName>
    </submittedName>
</protein>
<evidence type="ECO:0000256" key="3">
    <source>
        <dbReference type="ARBA" id="ARBA00023242"/>
    </source>
</evidence>
<dbReference type="Proteomes" id="UP000281549">
    <property type="component" value="Unassembled WGS sequence"/>
</dbReference>
<sequence length="330" mass="38502">MSKDTQKDVVKKTVGSEFLCRPRYTNTLPAISIPPRHLVIPVDYSSLIEYQLTDIEREYVHPIFLNDPLAAIPIDSLEFEYWKSQNGALEKEDEELIADISLDRKRISRPEVSWLRRTEYISSEVNKSRSNRKSTRKSLVEETISEDQKRTIIASSFDKKELKHPTKPHLKVVEDLPLYPDLIFFGQTFSRCFFDDCPNFKVQKGDDPENSEFRDIQGENGILRGVTNPNDPSDQFLAFYLPSETFLKDQKDEKYLLIREYDFQAAENDPKFAFIFHGDKVTYFTVDSRINLKKRRKVRNGDNMEVDEDLPKVIQVSRAKDGKFIDENEI</sequence>
<dbReference type="AlphaFoldDB" id="A0A075AVD3"/>
<dbReference type="EMBL" id="ML005054">
    <property type="protein sequence ID" value="RKP20502.1"/>
    <property type="molecule type" value="Genomic_DNA"/>
</dbReference>
<proteinExistence type="inferred from homology"/>